<keyword evidence="2" id="KW-1185">Reference proteome</keyword>
<organism evidence="1 2">
    <name type="scientific">Actinomadura fibrosa</name>
    <dbReference type="NCBI Taxonomy" id="111802"/>
    <lineage>
        <taxon>Bacteria</taxon>
        <taxon>Bacillati</taxon>
        <taxon>Actinomycetota</taxon>
        <taxon>Actinomycetes</taxon>
        <taxon>Streptosporangiales</taxon>
        <taxon>Thermomonosporaceae</taxon>
        <taxon>Actinomadura</taxon>
    </lineage>
</organism>
<dbReference type="Proteomes" id="UP001597063">
    <property type="component" value="Unassembled WGS sequence"/>
</dbReference>
<dbReference type="RefSeq" id="WP_131762688.1">
    <property type="nucleotide sequence ID" value="NZ_CAACUY010000248.1"/>
</dbReference>
<sequence>MPRLILLGVGTARSRAHAPAGLLVEYGHAHVGLDGGPGSEPPETCEAWLVRDEKGPLQAELLRIARESGMPAPVLAPYRHGSLHIVPMPVPSRAGTMHGYRIAAGRRTCVWAPESAEPPAWARGADLVFAGAGRAPAATAEAFRGLGVRRLVLVRSPGGDAEPGGPPPFGEWGAEGAVYRM</sequence>
<comment type="caution">
    <text evidence="1">The sequence shown here is derived from an EMBL/GenBank/DDBJ whole genome shotgun (WGS) entry which is preliminary data.</text>
</comment>
<protein>
    <submittedName>
        <fullName evidence="1">Uncharacterized protein</fullName>
    </submittedName>
</protein>
<name>A0ABW2XUA4_9ACTN</name>
<evidence type="ECO:0000313" key="1">
    <source>
        <dbReference type="EMBL" id="MFD0689412.1"/>
    </source>
</evidence>
<proteinExistence type="predicted"/>
<evidence type="ECO:0000313" key="2">
    <source>
        <dbReference type="Proteomes" id="UP001597063"/>
    </source>
</evidence>
<dbReference type="EMBL" id="JBHTGP010000017">
    <property type="protein sequence ID" value="MFD0689412.1"/>
    <property type="molecule type" value="Genomic_DNA"/>
</dbReference>
<reference evidence="2" key="1">
    <citation type="journal article" date="2019" name="Int. J. Syst. Evol. Microbiol.">
        <title>The Global Catalogue of Microorganisms (GCM) 10K type strain sequencing project: providing services to taxonomists for standard genome sequencing and annotation.</title>
        <authorList>
            <consortium name="The Broad Institute Genomics Platform"/>
            <consortium name="The Broad Institute Genome Sequencing Center for Infectious Disease"/>
            <person name="Wu L."/>
            <person name="Ma J."/>
        </authorList>
    </citation>
    <scope>NUCLEOTIDE SEQUENCE [LARGE SCALE GENOMIC DNA]</scope>
    <source>
        <strain evidence="2">JCM 9371</strain>
    </source>
</reference>
<accession>A0ABW2XUA4</accession>
<gene>
    <name evidence="1" type="ORF">ACFQZM_33345</name>
</gene>